<dbReference type="Pfam" id="PF09990">
    <property type="entry name" value="DUF2231"/>
    <property type="match status" value="1"/>
</dbReference>
<evidence type="ECO:0000313" key="4">
    <source>
        <dbReference type="EMBL" id="MBJ6367480.1"/>
    </source>
</evidence>
<organism evidence="4 5">
    <name type="scientific">Snuella sedimenti</name>
    <dbReference type="NCBI Taxonomy" id="2798802"/>
    <lineage>
        <taxon>Bacteria</taxon>
        <taxon>Pseudomonadati</taxon>
        <taxon>Bacteroidota</taxon>
        <taxon>Flavobacteriia</taxon>
        <taxon>Flavobacteriales</taxon>
        <taxon>Flavobacteriaceae</taxon>
        <taxon>Snuella</taxon>
    </lineage>
</organism>
<feature type="domain" description="DUF2231" evidence="3">
    <location>
        <begin position="39"/>
        <end position="139"/>
    </location>
</feature>
<dbReference type="InterPro" id="IPR019251">
    <property type="entry name" value="DUF2231_TM"/>
</dbReference>
<feature type="transmembrane region" description="Helical" evidence="1">
    <location>
        <begin position="72"/>
        <end position="94"/>
    </location>
</feature>
<feature type="transmembrane region" description="Helical" evidence="1">
    <location>
        <begin position="7"/>
        <end position="26"/>
    </location>
</feature>
<dbReference type="Gene3D" id="3.80.10.10">
    <property type="entry name" value="Ribonuclease Inhibitor"/>
    <property type="match status" value="1"/>
</dbReference>
<feature type="domain" description="Cytochrome C Planctomycete-type" evidence="2">
    <location>
        <begin position="198"/>
        <end position="257"/>
    </location>
</feature>
<comment type="caution">
    <text evidence="4">The sequence shown here is derived from an EMBL/GenBank/DDBJ whole genome shotgun (WGS) entry which is preliminary data.</text>
</comment>
<keyword evidence="5" id="KW-1185">Reference proteome</keyword>
<sequence length="466" mass="52401">MRHRHSKYYIIGVVLLTLLILLLLSVDMAPRVILTLGRLHPLILHLPIGALIVTFFLDILGRVKGNYPKVIIIYALGFSSVFSIIACVFGYILSLEGGYSEQTLKLHLWMGILTTVLTTVLFVLSFVKSKKAKVIFVPFFILTICSISIAGHYGSVLTHGSDFLTEFIKAPEPVKPITHVDSLRLYDDVVFKIFDAKCIQCHNSTKRKGGLSLSSKESLFSGGDSGKAIIKQNAKESLLYELCILPISDDKHMPPEGKPQLTKKELWLVEYWINQDDNTNHRVASLPKNDTLRTFLKDYLVIDKVFIEEATAEALNAVIDKGFLVRKIAPQEAGLWVSYKNKELPKDGINSLSELKDQIVELDLGNTNLSDDMTGVLKKMKNIVKLDLNGTKITDKTLNRLAKLEQLRAITLYNTSISSTGLKKLLSSITPDRIYAWQTEIDQTTARHLERKYNMYVDVGLFTDIK</sequence>
<reference evidence="4" key="1">
    <citation type="submission" date="2020-12" db="EMBL/GenBank/DDBJ databases">
        <title>Snuella sp. nov., isolated from sediment in Incheon.</title>
        <authorList>
            <person name="Kim W."/>
        </authorList>
    </citation>
    <scope>NUCLEOTIDE SEQUENCE</scope>
    <source>
        <strain evidence="4">CAU 1569</strain>
    </source>
</reference>
<evidence type="ECO:0000256" key="1">
    <source>
        <dbReference type="SAM" id="Phobius"/>
    </source>
</evidence>
<evidence type="ECO:0000313" key="5">
    <source>
        <dbReference type="Proteomes" id="UP000610931"/>
    </source>
</evidence>
<dbReference type="PANTHER" id="PTHR35889:SF3">
    <property type="entry name" value="F-BOX DOMAIN-CONTAINING PROTEIN"/>
    <property type="match status" value="1"/>
</dbReference>
<feature type="transmembrane region" description="Helical" evidence="1">
    <location>
        <begin position="134"/>
        <end position="154"/>
    </location>
</feature>
<feature type="transmembrane region" description="Helical" evidence="1">
    <location>
        <begin position="106"/>
        <end position="127"/>
    </location>
</feature>
<evidence type="ECO:0000259" key="2">
    <source>
        <dbReference type="Pfam" id="PF07635"/>
    </source>
</evidence>
<gene>
    <name evidence="4" type="ORF">JF259_05195</name>
</gene>
<evidence type="ECO:0008006" key="6">
    <source>
        <dbReference type="Google" id="ProtNLM"/>
    </source>
</evidence>
<evidence type="ECO:0000259" key="3">
    <source>
        <dbReference type="Pfam" id="PF09990"/>
    </source>
</evidence>
<dbReference type="InterPro" id="IPR011429">
    <property type="entry name" value="Cyt_c_Planctomycete-type"/>
</dbReference>
<feature type="transmembrane region" description="Helical" evidence="1">
    <location>
        <begin position="38"/>
        <end position="60"/>
    </location>
</feature>
<dbReference type="PANTHER" id="PTHR35889">
    <property type="entry name" value="CYCLOINULO-OLIGOSACCHARIDE FRUCTANOTRANSFERASE-RELATED"/>
    <property type="match status" value="1"/>
</dbReference>
<dbReference type="SUPFAM" id="SSF52047">
    <property type="entry name" value="RNI-like"/>
    <property type="match status" value="1"/>
</dbReference>
<protein>
    <recommendedName>
        <fullName evidence="6">Cytochrome c domain-containing protein</fullName>
    </recommendedName>
</protein>
<dbReference type="Proteomes" id="UP000610931">
    <property type="component" value="Unassembled WGS sequence"/>
</dbReference>
<dbReference type="EMBL" id="JAELVQ010000004">
    <property type="protein sequence ID" value="MBJ6367480.1"/>
    <property type="molecule type" value="Genomic_DNA"/>
</dbReference>
<keyword evidence="1" id="KW-1133">Transmembrane helix</keyword>
<dbReference type="Pfam" id="PF07635">
    <property type="entry name" value="PSCyt1"/>
    <property type="match status" value="1"/>
</dbReference>
<dbReference type="AlphaFoldDB" id="A0A8J7IV89"/>
<accession>A0A8J7IV89</accession>
<dbReference type="RefSeq" id="WP_199114132.1">
    <property type="nucleotide sequence ID" value="NZ_JAELVQ010000004.1"/>
</dbReference>
<name>A0A8J7IV89_9FLAO</name>
<keyword evidence="1" id="KW-0812">Transmembrane</keyword>
<keyword evidence="1" id="KW-0472">Membrane</keyword>
<proteinExistence type="predicted"/>
<dbReference type="InterPro" id="IPR032675">
    <property type="entry name" value="LRR_dom_sf"/>
</dbReference>